<dbReference type="Gene3D" id="1.10.510.10">
    <property type="entry name" value="Transferase(Phosphotransferase) domain 1"/>
    <property type="match status" value="1"/>
</dbReference>
<evidence type="ECO:0000256" key="1">
    <source>
        <dbReference type="ARBA" id="ARBA00004167"/>
    </source>
</evidence>
<dbReference type="SMART" id="SM00220">
    <property type="entry name" value="S_TKc"/>
    <property type="match status" value="1"/>
</dbReference>
<evidence type="ECO:0000256" key="17">
    <source>
        <dbReference type="SAM" id="Phobius"/>
    </source>
</evidence>
<keyword evidence="12" id="KW-0325">Glycoprotein</keyword>
<keyword evidence="5 17" id="KW-0812">Transmembrane</keyword>
<evidence type="ECO:0000256" key="18">
    <source>
        <dbReference type="SAM" id="SignalP"/>
    </source>
</evidence>
<evidence type="ECO:0000256" key="14">
    <source>
        <dbReference type="ARBA" id="ARBA00048679"/>
    </source>
</evidence>
<reference evidence="21" key="1">
    <citation type="submission" date="2025-08" db="UniProtKB">
        <authorList>
            <consortium name="RefSeq"/>
        </authorList>
    </citation>
    <scope>IDENTIFICATION</scope>
    <source>
        <strain evidence="21">OHB3-1</strain>
    </source>
</reference>
<feature type="chain" id="PRO_5026824401" description="non-specific serine/threonine protein kinase" evidence="18">
    <location>
        <begin position="22"/>
        <end position="700"/>
    </location>
</feature>
<dbReference type="Pfam" id="PF14380">
    <property type="entry name" value="WAK_assoc"/>
    <property type="match status" value="1"/>
</dbReference>
<dbReference type="GO" id="GO:0004674">
    <property type="term" value="F:protein serine/threonine kinase activity"/>
    <property type="evidence" value="ECO:0007669"/>
    <property type="project" value="UniProtKB-KW"/>
</dbReference>
<accession>A0A6J1BX86</accession>
<dbReference type="OrthoDB" id="4062651at2759"/>
<evidence type="ECO:0000313" key="21">
    <source>
        <dbReference type="RefSeq" id="XP_022133889.1"/>
    </source>
</evidence>
<comment type="catalytic activity">
    <reaction evidence="13">
        <text>L-threonyl-[protein] + ATP = O-phospho-L-threonyl-[protein] + ADP + H(+)</text>
        <dbReference type="Rhea" id="RHEA:46608"/>
        <dbReference type="Rhea" id="RHEA-COMP:11060"/>
        <dbReference type="Rhea" id="RHEA-COMP:11605"/>
        <dbReference type="ChEBI" id="CHEBI:15378"/>
        <dbReference type="ChEBI" id="CHEBI:30013"/>
        <dbReference type="ChEBI" id="CHEBI:30616"/>
        <dbReference type="ChEBI" id="CHEBI:61977"/>
        <dbReference type="ChEBI" id="CHEBI:456216"/>
        <dbReference type="EC" id="2.7.11.1"/>
    </reaction>
</comment>
<dbReference type="InterPro" id="IPR032872">
    <property type="entry name" value="WAK_assoc_C"/>
</dbReference>
<keyword evidence="20" id="KW-1185">Reference proteome</keyword>
<dbReference type="PROSITE" id="PS00107">
    <property type="entry name" value="PROTEIN_KINASE_ATP"/>
    <property type="match status" value="1"/>
</dbReference>
<keyword evidence="6 18" id="KW-0732">Signal</keyword>
<dbReference type="Pfam" id="PF13947">
    <property type="entry name" value="GUB_WAK_bind"/>
    <property type="match status" value="1"/>
</dbReference>
<dbReference type="PANTHER" id="PTHR46008:SF2">
    <property type="entry name" value="LEAF RUST 10 DISEASE-RESISTANCE LOCUS RECEPTOR-LIKE PROTEIN KINASE-LIKE 1.4"/>
    <property type="match status" value="1"/>
</dbReference>
<dbReference type="Proteomes" id="UP000504603">
    <property type="component" value="Unplaced"/>
</dbReference>
<dbReference type="InterPro" id="IPR025287">
    <property type="entry name" value="WAK_GUB"/>
</dbReference>
<protein>
    <recommendedName>
        <fullName evidence="2">non-specific serine/threonine protein kinase</fullName>
        <ecNumber evidence="2">2.7.11.1</ecNumber>
    </recommendedName>
</protein>
<dbReference type="KEGG" id="mcha:111006329"/>
<evidence type="ECO:0000259" key="19">
    <source>
        <dbReference type="PROSITE" id="PS50011"/>
    </source>
</evidence>
<dbReference type="Gene3D" id="3.30.200.20">
    <property type="entry name" value="Phosphorylase Kinase, domain 1"/>
    <property type="match status" value="1"/>
</dbReference>
<keyword evidence="3" id="KW-0723">Serine/threonine-protein kinase</keyword>
<keyword evidence="11 17" id="KW-0472">Membrane</keyword>
<evidence type="ECO:0000256" key="4">
    <source>
        <dbReference type="ARBA" id="ARBA00022679"/>
    </source>
</evidence>
<keyword evidence="7 15" id="KW-0547">Nucleotide-binding</keyword>
<dbReference type="InterPro" id="IPR001245">
    <property type="entry name" value="Ser-Thr/Tyr_kinase_cat_dom"/>
</dbReference>
<dbReference type="CDD" id="cd12087">
    <property type="entry name" value="TM_EGFR-like"/>
    <property type="match status" value="1"/>
</dbReference>
<keyword evidence="8" id="KW-0418">Kinase</keyword>
<dbReference type="PANTHER" id="PTHR46008">
    <property type="entry name" value="LEAF RUST 10 DISEASE-RESISTANCE LOCUS RECEPTOR-LIKE PROTEIN KINASE-LIKE 1.4"/>
    <property type="match status" value="1"/>
</dbReference>
<dbReference type="FunFam" id="1.10.510.10:FF:000161">
    <property type="entry name" value="Wall-associated receptor kinase-like 20"/>
    <property type="match status" value="1"/>
</dbReference>
<keyword evidence="4" id="KW-0808">Transferase</keyword>
<evidence type="ECO:0000256" key="6">
    <source>
        <dbReference type="ARBA" id="ARBA00022729"/>
    </source>
</evidence>
<evidence type="ECO:0000256" key="15">
    <source>
        <dbReference type="PROSITE-ProRule" id="PRU10141"/>
    </source>
</evidence>
<dbReference type="SUPFAM" id="SSF56112">
    <property type="entry name" value="Protein kinase-like (PK-like)"/>
    <property type="match status" value="1"/>
</dbReference>
<dbReference type="GeneID" id="111006329"/>
<dbReference type="RefSeq" id="XP_022133889.1">
    <property type="nucleotide sequence ID" value="XM_022278197.1"/>
</dbReference>
<dbReference type="GO" id="GO:0005886">
    <property type="term" value="C:plasma membrane"/>
    <property type="evidence" value="ECO:0007669"/>
    <property type="project" value="UniProtKB-ARBA"/>
</dbReference>
<proteinExistence type="predicted"/>
<evidence type="ECO:0000256" key="16">
    <source>
        <dbReference type="SAM" id="MobiDB-lite"/>
    </source>
</evidence>
<evidence type="ECO:0000256" key="13">
    <source>
        <dbReference type="ARBA" id="ARBA00047899"/>
    </source>
</evidence>
<evidence type="ECO:0000256" key="8">
    <source>
        <dbReference type="ARBA" id="ARBA00022777"/>
    </source>
</evidence>
<dbReference type="PROSITE" id="PS00108">
    <property type="entry name" value="PROTEIN_KINASE_ST"/>
    <property type="match status" value="1"/>
</dbReference>
<gene>
    <name evidence="21" type="primary">LOC111006329</name>
</gene>
<evidence type="ECO:0000256" key="9">
    <source>
        <dbReference type="ARBA" id="ARBA00022840"/>
    </source>
</evidence>
<organism evidence="20 21">
    <name type="scientific">Momordica charantia</name>
    <name type="common">Bitter gourd</name>
    <name type="synonym">Balsam pear</name>
    <dbReference type="NCBI Taxonomy" id="3673"/>
    <lineage>
        <taxon>Eukaryota</taxon>
        <taxon>Viridiplantae</taxon>
        <taxon>Streptophyta</taxon>
        <taxon>Embryophyta</taxon>
        <taxon>Tracheophyta</taxon>
        <taxon>Spermatophyta</taxon>
        <taxon>Magnoliopsida</taxon>
        <taxon>eudicotyledons</taxon>
        <taxon>Gunneridae</taxon>
        <taxon>Pentapetalae</taxon>
        <taxon>rosids</taxon>
        <taxon>fabids</taxon>
        <taxon>Cucurbitales</taxon>
        <taxon>Cucurbitaceae</taxon>
        <taxon>Momordiceae</taxon>
        <taxon>Momordica</taxon>
    </lineage>
</organism>
<evidence type="ECO:0000256" key="5">
    <source>
        <dbReference type="ARBA" id="ARBA00022692"/>
    </source>
</evidence>
<keyword evidence="10 17" id="KW-1133">Transmembrane helix</keyword>
<evidence type="ECO:0000256" key="3">
    <source>
        <dbReference type="ARBA" id="ARBA00022527"/>
    </source>
</evidence>
<feature type="domain" description="Protein kinase" evidence="19">
    <location>
        <begin position="373"/>
        <end position="648"/>
    </location>
</feature>
<feature type="binding site" evidence="15">
    <location>
        <position position="401"/>
    </location>
    <ligand>
        <name>ATP</name>
        <dbReference type="ChEBI" id="CHEBI:30616"/>
    </ligand>
</feature>
<dbReference type="GO" id="GO:0005524">
    <property type="term" value="F:ATP binding"/>
    <property type="evidence" value="ECO:0007669"/>
    <property type="project" value="UniProtKB-UniRule"/>
</dbReference>
<dbReference type="PROSITE" id="PS50011">
    <property type="entry name" value="PROTEIN_KINASE_DOM"/>
    <property type="match status" value="1"/>
</dbReference>
<comment type="catalytic activity">
    <reaction evidence="14">
        <text>L-seryl-[protein] + ATP = O-phospho-L-seryl-[protein] + ADP + H(+)</text>
        <dbReference type="Rhea" id="RHEA:17989"/>
        <dbReference type="Rhea" id="RHEA-COMP:9863"/>
        <dbReference type="Rhea" id="RHEA-COMP:11604"/>
        <dbReference type="ChEBI" id="CHEBI:15378"/>
        <dbReference type="ChEBI" id="CHEBI:29999"/>
        <dbReference type="ChEBI" id="CHEBI:30616"/>
        <dbReference type="ChEBI" id="CHEBI:83421"/>
        <dbReference type="ChEBI" id="CHEBI:456216"/>
        <dbReference type="EC" id="2.7.11.1"/>
    </reaction>
</comment>
<evidence type="ECO:0000313" key="20">
    <source>
        <dbReference type="Proteomes" id="UP000504603"/>
    </source>
</evidence>
<dbReference type="InterPro" id="IPR011009">
    <property type="entry name" value="Kinase-like_dom_sf"/>
</dbReference>
<keyword evidence="9 15" id="KW-0067">ATP-binding</keyword>
<sequence length="700" mass="78115">MPTNPSKTLLLVLIFIETILIQPLISLCDDEEEYMNCNSSLKCLTYPNLSYPFWGSNRPDYCGHPSFELSCKDGALQIIIKSIAYRVLEINTDTQTLKVARIDYWNNICPQYLKNSTLDLNLFYYSSNTKILKILYDCPSLPVNLPGQFSCNINSSSYVNLIATQNADSGISNATRCNHSVDVAISQSEMQTLQSNLSGQNLIKALDAGFELQWKIDNNVCYRCRESGGQCGSDPSLGEFTCYCLDGAFKTTCGSTPSGKKRQSNSRPLLIGVSIGGACLVAIILGCCIIFYLRRKKKHPIQSISREAPSPPPPPPLSDHLNKDLPPPPLLSSFQSHSIPSYPSSKSDLEKGGNNHKIQVFSYSELEKVTDKFNRSRELGDGGFGTVYYGKLYDGREVAVKRLYEHNCKRVEQFMNEVDILANLQHHNLVKLYGCTSRFSQGLLLVYEYIPNGTVADHLHGSRAKLGLLSWPLRLRIAIETANALAYLHHSDIIHRDVKTNNILLHNNFTVKVADFGLSRLFPTDVTHVSTAPQGTPGYVDPEYYQCYQLTTKSDVYSFGVVLIELISSLRAVDTDRKRHDINLSNMAVSKIQSRALNELVDPKLDFDTNDEVMRMTTSVAELAFRCLQQERYMRPSMEEVVEVLREIENDKSIAGMAEVVDIGVAADDVELTKNTTPSLSPNSVIVDNWVSSSTITNSL</sequence>
<evidence type="ECO:0000256" key="2">
    <source>
        <dbReference type="ARBA" id="ARBA00012513"/>
    </source>
</evidence>
<evidence type="ECO:0000256" key="12">
    <source>
        <dbReference type="ARBA" id="ARBA00023180"/>
    </source>
</evidence>
<dbReference type="AlphaFoldDB" id="A0A6J1BX86"/>
<feature type="region of interest" description="Disordered" evidence="16">
    <location>
        <begin position="303"/>
        <end position="324"/>
    </location>
</feature>
<dbReference type="InterPro" id="IPR008271">
    <property type="entry name" value="Ser/Thr_kinase_AS"/>
</dbReference>
<dbReference type="InterPro" id="IPR000719">
    <property type="entry name" value="Prot_kinase_dom"/>
</dbReference>
<feature type="transmembrane region" description="Helical" evidence="17">
    <location>
        <begin position="269"/>
        <end position="293"/>
    </location>
</feature>
<evidence type="ECO:0000256" key="11">
    <source>
        <dbReference type="ARBA" id="ARBA00023136"/>
    </source>
</evidence>
<dbReference type="Pfam" id="PF07714">
    <property type="entry name" value="PK_Tyr_Ser-Thr"/>
    <property type="match status" value="1"/>
</dbReference>
<evidence type="ECO:0000256" key="10">
    <source>
        <dbReference type="ARBA" id="ARBA00022989"/>
    </source>
</evidence>
<dbReference type="InterPro" id="IPR017441">
    <property type="entry name" value="Protein_kinase_ATP_BS"/>
</dbReference>
<name>A0A6J1BX86_MOMCH</name>
<evidence type="ECO:0000256" key="7">
    <source>
        <dbReference type="ARBA" id="ARBA00022741"/>
    </source>
</evidence>
<comment type="subcellular location">
    <subcellularLocation>
        <location evidence="1">Membrane</location>
        <topology evidence="1">Single-pass membrane protein</topology>
    </subcellularLocation>
</comment>
<dbReference type="GO" id="GO:0030247">
    <property type="term" value="F:polysaccharide binding"/>
    <property type="evidence" value="ECO:0007669"/>
    <property type="project" value="InterPro"/>
</dbReference>
<dbReference type="EC" id="2.7.11.1" evidence="2"/>
<feature type="signal peptide" evidence="18">
    <location>
        <begin position="1"/>
        <end position="21"/>
    </location>
</feature>